<dbReference type="AlphaFoldDB" id="A0A1J4JH32"/>
<dbReference type="Gene3D" id="1.10.555.10">
    <property type="entry name" value="Rho GTPase activation protein"/>
    <property type="match status" value="1"/>
</dbReference>
<dbReference type="SMART" id="SM00324">
    <property type="entry name" value="RhoGAP"/>
    <property type="match status" value="1"/>
</dbReference>
<dbReference type="EMBL" id="MLAK01001054">
    <property type="protein sequence ID" value="OHS98458.1"/>
    <property type="molecule type" value="Genomic_DNA"/>
</dbReference>
<dbReference type="GO" id="GO:0005096">
    <property type="term" value="F:GTPase activator activity"/>
    <property type="evidence" value="ECO:0007669"/>
    <property type="project" value="TreeGrafter"/>
</dbReference>
<proteinExistence type="predicted"/>
<dbReference type="SUPFAM" id="SSF48350">
    <property type="entry name" value="GTPase activation domain, GAP"/>
    <property type="match status" value="1"/>
</dbReference>
<reference evidence="2" key="1">
    <citation type="submission" date="2016-10" db="EMBL/GenBank/DDBJ databases">
        <authorList>
            <person name="Benchimol M."/>
            <person name="Almeida L.G."/>
            <person name="Vasconcelos A.T."/>
            <person name="Perreira-Neves A."/>
            <person name="Rosa I.A."/>
            <person name="Tasca T."/>
            <person name="Bogo M.R."/>
            <person name="de Souza W."/>
        </authorList>
    </citation>
    <scope>NUCLEOTIDE SEQUENCE [LARGE SCALE GENOMIC DNA]</scope>
    <source>
        <strain evidence="2">K</strain>
    </source>
</reference>
<comment type="caution">
    <text evidence="2">The sequence shown here is derived from an EMBL/GenBank/DDBJ whole genome shotgun (WGS) entry which is preliminary data.</text>
</comment>
<dbReference type="Proteomes" id="UP000179807">
    <property type="component" value="Unassembled WGS sequence"/>
</dbReference>
<dbReference type="VEuPathDB" id="TrichDB:TRFO_35129"/>
<dbReference type="OrthoDB" id="185175at2759"/>
<evidence type="ECO:0000259" key="1">
    <source>
        <dbReference type="PROSITE" id="PS50238"/>
    </source>
</evidence>
<feature type="domain" description="Rho-GAP" evidence="1">
    <location>
        <begin position="10"/>
        <end position="197"/>
    </location>
</feature>
<dbReference type="PANTHER" id="PTHR45808:SF2">
    <property type="entry name" value="RHO GTPASE-ACTIVATING PROTEIN 68F"/>
    <property type="match status" value="1"/>
</dbReference>
<name>A0A1J4JH32_9EUKA</name>
<evidence type="ECO:0000313" key="3">
    <source>
        <dbReference type="Proteomes" id="UP000179807"/>
    </source>
</evidence>
<dbReference type="Pfam" id="PF00620">
    <property type="entry name" value="RhoGAP"/>
    <property type="match status" value="1"/>
</dbReference>
<dbReference type="CDD" id="cd00159">
    <property type="entry name" value="RhoGAP"/>
    <property type="match status" value="1"/>
</dbReference>
<sequence>MTNHPHFFSRPIESFGNKIPFIVSDLITKLREIEAKNIEGIFRLSGAANVIKNLTDQLDEGQISDWSQFNAITIACALKTYFREKAKDDPLLMFDNYDMFVASVDVPNSKKALELLKGICVNHLPKERLIILAYLMNYLHEVSLNEGMNKMSAKNLAICFAPNILVSKEKSTDVLFGENPQQNKVVTLLIENAPNFFGDVKITENLFFTPQEIDILRNANIKDEKLEIIKKRLEIRAKSLIPFCPPKMSRPSAMHK</sequence>
<protein>
    <submittedName>
        <fullName evidence="2">RhoGAP domain containing protein</fullName>
    </submittedName>
</protein>
<organism evidence="2 3">
    <name type="scientific">Tritrichomonas foetus</name>
    <dbReference type="NCBI Taxonomy" id="1144522"/>
    <lineage>
        <taxon>Eukaryota</taxon>
        <taxon>Metamonada</taxon>
        <taxon>Parabasalia</taxon>
        <taxon>Tritrichomonadida</taxon>
        <taxon>Tritrichomonadidae</taxon>
        <taxon>Tritrichomonas</taxon>
    </lineage>
</organism>
<dbReference type="InterPro" id="IPR008936">
    <property type="entry name" value="Rho_GTPase_activation_prot"/>
</dbReference>
<dbReference type="GO" id="GO:0005737">
    <property type="term" value="C:cytoplasm"/>
    <property type="evidence" value="ECO:0007669"/>
    <property type="project" value="TreeGrafter"/>
</dbReference>
<dbReference type="GO" id="GO:0007264">
    <property type="term" value="P:small GTPase-mediated signal transduction"/>
    <property type="evidence" value="ECO:0007669"/>
    <property type="project" value="TreeGrafter"/>
</dbReference>
<dbReference type="InterPro" id="IPR000198">
    <property type="entry name" value="RhoGAP_dom"/>
</dbReference>
<dbReference type="RefSeq" id="XP_068351595.1">
    <property type="nucleotide sequence ID" value="XM_068510076.1"/>
</dbReference>
<evidence type="ECO:0000313" key="2">
    <source>
        <dbReference type="EMBL" id="OHS98458.1"/>
    </source>
</evidence>
<gene>
    <name evidence="2" type="ORF">TRFO_35129</name>
</gene>
<keyword evidence="3" id="KW-1185">Reference proteome</keyword>
<dbReference type="GeneID" id="94844780"/>
<dbReference type="PROSITE" id="PS50238">
    <property type="entry name" value="RHOGAP"/>
    <property type="match status" value="1"/>
</dbReference>
<dbReference type="PANTHER" id="PTHR45808">
    <property type="entry name" value="RHO GTPASE-ACTIVATING PROTEIN 68F"/>
    <property type="match status" value="1"/>
</dbReference>
<accession>A0A1J4JH32</accession>